<proteinExistence type="predicted"/>
<dbReference type="OrthoDB" id="2863311at2"/>
<protein>
    <recommendedName>
        <fullName evidence="3">Phage major tail protein, phi13 family</fullName>
    </recommendedName>
</protein>
<dbReference type="RefSeq" id="WP_074911019.1">
    <property type="nucleotide sequence ID" value="NZ_FOVK01000002.1"/>
</dbReference>
<evidence type="ECO:0008006" key="3">
    <source>
        <dbReference type="Google" id="ProtNLM"/>
    </source>
</evidence>
<reference evidence="1 2" key="1">
    <citation type="submission" date="2016-10" db="EMBL/GenBank/DDBJ databases">
        <authorList>
            <person name="de Groot N.N."/>
        </authorList>
    </citation>
    <scope>NUCLEOTIDE SEQUENCE [LARGE SCALE GENOMIC DNA]</scope>
    <source>
        <strain evidence="1 2">ML2</strain>
    </source>
</reference>
<name>A0A1I4ZMB8_9CLOT</name>
<organism evidence="1 2">
    <name type="scientific">Proteiniclasticum ruminis</name>
    <dbReference type="NCBI Taxonomy" id="398199"/>
    <lineage>
        <taxon>Bacteria</taxon>
        <taxon>Bacillati</taxon>
        <taxon>Bacillota</taxon>
        <taxon>Clostridia</taxon>
        <taxon>Eubacteriales</taxon>
        <taxon>Clostridiaceae</taxon>
        <taxon>Proteiniclasticum</taxon>
    </lineage>
</organism>
<sequence length="194" mass="21857">MELDKSYDVVRITNGFIRLYDEATKTYGTAKSTGCLGSLSTESETRTVVKRCEGEVVEEVTIITALLVTFTGHMPIGVLRDLYGFSNEGLKPGVYAIGRKSKPKKGIYTWQAEDLYDEQKKFMAYPNMRITSGYAFSHENGAEEIAEVSINFKAMRDELGNFYYDAYEKELTDESVKTGWAQTFDQSLVELVTP</sequence>
<dbReference type="Proteomes" id="UP000181899">
    <property type="component" value="Unassembled WGS sequence"/>
</dbReference>
<gene>
    <name evidence="1" type="ORF">SAMN04488695_10258</name>
</gene>
<dbReference type="AlphaFoldDB" id="A0A1I4ZMB8"/>
<evidence type="ECO:0000313" key="2">
    <source>
        <dbReference type="Proteomes" id="UP000181899"/>
    </source>
</evidence>
<dbReference type="EMBL" id="FOVK01000002">
    <property type="protein sequence ID" value="SFN51406.1"/>
    <property type="molecule type" value="Genomic_DNA"/>
</dbReference>
<keyword evidence="2" id="KW-1185">Reference proteome</keyword>
<accession>A0A1I4ZMB8</accession>
<evidence type="ECO:0000313" key="1">
    <source>
        <dbReference type="EMBL" id="SFN51406.1"/>
    </source>
</evidence>